<keyword evidence="7" id="KW-1185">Reference proteome</keyword>
<dbReference type="InterPro" id="IPR056819">
    <property type="entry name" value="ACBP4-6_C"/>
</dbReference>
<feature type="domain" description="Acyl-CoA-binding" evidence="5">
    <location>
        <begin position="407"/>
        <end position="507"/>
    </location>
</feature>
<name>A0A9Q1Q9E4_9CARY</name>
<proteinExistence type="predicted"/>
<evidence type="ECO:0000313" key="7">
    <source>
        <dbReference type="Proteomes" id="UP001153076"/>
    </source>
</evidence>
<sequence>MAGGDEAVDVASWYSSLAYDQWVTLPVAGRRPPGRYKHAAAVVDQKLYISGGSRNGRHLSDVQVFDFTNSTWSSLKLSPEPNAAKSEEDSLLETFPATSGHHMVVWGEKVLIFDGQPKHSSYVTVRSLDLETQQFGVVETIGELPVARAGHSTTLFGSKLIMFGGEDIHRKLLNDIHILNLETMTWNKVHATQPPPSPRYDHAASIHAQRYLLVFGGCSHSTCFNDLHVLDLHTMEWSQPEIRGDYVTPRAGHCGATINGNWFIVGGGDNKGGATETLVLDMTKLVWSVVTKVNGRDPIASEAPGRHFEPVARESASAQLQSKGRDIWLLLVATMENITMRQGLILIAEILSVIDFTSVFVMRPKIKESVTRKIYQSPAAAAAAASVSAAYSIGSGKTEYPKQEVSSDTDETKEAKRLLESSLAEVREENSMLQGKIDDLNSTHTELSKELASVQGQLVAERSRCFKLEAQIAELQSMLASLPSIEAEVQSLHKEKSALEQDMEHAKTEQREGSRGVWGWLSGAP</sequence>
<keyword evidence="3" id="KW-0175">Coiled coil</keyword>
<evidence type="ECO:0000259" key="5">
    <source>
        <dbReference type="Pfam" id="PF24922"/>
    </source>
</evidence>
<reference evidence="6" key="1">
    <citation type="submission" date="2022-04" db="EMBL/GenBank/DDBJ databases">
        <title>Carnegiea gigantea Genome sequencing and assembly v2.</title>
        <authorList>
            <person name="Copetti D."/>
            <person name="Sanderson M.J."/>
            <person name="Burquez A."/>
            <person name="Wojciechowski M.F."/>
        </authorList>
    </citation>
    <scope>NUCLEOTIDE SEQUENCE</scope>
    <source>
        <strain evidence="6">SGP5-SGP5p</strain>
        <tissue evidence="6">Aerial part</tissue>
    </source>
</reference>
<keyword evidence="2" id="KW-0677">Repeat</keyword>
<evidence type="ECO:0000256" key="4">
    <source>
        <dbReference type="SAM" id="MobiDB-lite"/>
    </source>
</evidence>
<feature type="compositionally biased region" description="Basic and acidic residues" evidence="4">
    <location>
        <begin position="493"/>
        <end position="514"/>
    </location>
</feature>
<dbReference type="PANTHER" id="PTHR46093:SF5">
    <property type="entry name" value="OS02G0822800 PROTEIN"/>
    <property type="match status" value="1"/>
</dbReference>
<evidence type="ECO:0000256" key="3">
    <source>
        <dbReference type="SAM" id="Coils"/>
    </source>
</evidence>
<dbReference type="EMBL" id="JAKOGI010000550">
    <property type="protein sequence ID" value="KAJ8433319.1"/>
    <property type="molecule type" value="Genomic_DNA"/>
</dbReference>
<dbReference type="Pfam" id="PF24681">
    <property type="entry name" value="Kelch_KLHDC2_KLHL20_DRC7"/>
    <property type="match status" value="2"/>
</dbReference>
<dbReference type="PANTHER" id="PTHR46093">
    <property type="entry name" value="ACYL-COA-BINDING DOMAIN-CONTAINING PROTEIN 5"/>
    <property type="match status" value="1"/>
</dbReference>
<accession>A0A9Q1Q9E4</accession>
<feature type="coiled-coil region" evidence="3">
    <location>
        <begin position="409"/>
        <end position="457"/>
    </location>
</feature>
<dbReference type="Proteomes" id="UP001153076">
    <property type="component" value="Unassembled WGS sequence"/>
</dbReference>
<dbReference type="InterPro" id="IPR015915">
    <property type="entry name" value="Kelch-typ_b-propeller"/>
</dbReference>
<protein>
    <recommendedName>
        <fullName evidence="5">Acyl-CoA-binding domain-containing protein</fullName>
    </recommendedName>
</protein>
<evidence type="ECO:0000256" key="2">
    <source>
        <dbReference type="ARBA" id="ARBA00022737"/>
    </source>
</evidence>
<dbReference type="AlphaFoldDB" id="A0A9Q1Q9E4"/>
<organism evidence="6 7">
    <name type="scientific">Carnegiea gigantea</name>
    <dbReference type="NCBI Taxonomy" id="171969"/>
    <lineage>
        <taxon>Eukaryota</taxon>
        <taxon>Viridiplantae</taxon>
        <taxon>Streptophyta</taxon>
        <taxon>Embryophyta</taxon>
        <taxon>Tracheophyta</taxon>
        <taxon>Spermatophyta</taxon>
        <taxon>Magnoliopsida</taxon>
        <taxon>eudicotyledons</taxon>
        <taxon>Gunneridae</taxon>
        <taxon>Pentapetalae</taxon>
        <taxon>Caryophyllales</taxon>
        <taxon>Cactineae</taxon>
        <taxon>Cactaceae</taxon>
        <taxon>Cactoideae</taxon>
        <taxon>Echinocereeae</taxon>
        <taxon>Carnegiea</taxon>
    </lineage>
</organism>
<evidence type="ECO:0000313" key="6">
    <source>
        <dbReference type="EMBL" id="KAJ8433319.1"/>
    </source>
</evidence>
<keyword evidence="1" id="KW-0880">Kelch repeat</keyword>
<dbReference type="OrthoDB" id="10251809at2759"/>
<dbReference type="Pfam" id="PF24922">
    <property type="entry name" value="ACBP4_C"/>
    <property type="match status" value="1"/>
</dbReference>
<evidence type="ECO:0000256" key="1">
    <source>
        <dbReference type="ARBA" id="ARBA00022441"/>
    </source>
</evidence>
<comment type="caution">
    <text evidence="6">The sequence shown here is derived from an EMBL/GenBank/DDBJ whole genome shotgun (WGS) entry which is preliminary data.</text>
</comment>
<feature type="region of interest" description="Disordered" evidence="4">
    <location>
        <begin position="493"/>
        <end position="525"/>
    </location>
</feature>
<gene>
    <name evidence="6" type="ORF">Cgig2_012887</name>
</gene>
<dbReference type="Gene3D" id="2.120.10.80">
    <property type="entry name" value="Kelch-type beta propeller"/>
    <property type="match status" value="2"/>
</dbReference>
<dbReference type="SUPFAM" id="SSF117281">
    <property type="entry name" value="Kelch motif"/>
    <property type="match status" value="1"/>
</dbReference>